<evidence type="ECO:0000313" key="2">
    <source>
        <dbReference type="Proteomes" id="UP001159641"/>
    </source>
</evidence>
<evidence type="ECO:0008006" key="3">
    <source>
        <dbReference type="Google" id="ProtNLM"/>
    </source>
</evidence>
<name>A0AB34G7E8_ESCRO</name>
<accession>A0AB34G7E8</accession>
<evidence type="ECO:0000313" key="1">
    <source>
        <dbReference type="EMBL" id="KAJ8775636.1"/>
    </source>
</evidence>
<gene>
    <name evidence="1" type="ORF">J1605_016277</name>
</gene>
<proteinExistence type="predicted"/>
<dbReference type="InterPro" id="IPR012347">
    <property type="entry name" value="Ferritin-like"/>
</dbReference>
<dbReference type="Gene3D" id="1.20.1260.10">
    <property type="match status" value="1"/>
</dbReference>
<comment type="caution">
    <text evidence="1">The sequence shown here is derived from an EMBL/GenBank/DDBJ whole genome shotgun (WGS) entry which is preliminary data.</text>
</comment>
<dbReference type="SUPFAM" id="SSF47240">
    <property type="entry name" value="Ferritin-like"/>
    <property type="match status" value="1"/>
</dbReference>
<dbReference type="EMBL" id="JAIQCJ010002610">
    <property type="protein sequence ID" value="KAJ8775636.1"/>
    <property type="molecule type" value="Genomic_DNA"/>
</dbReference>
<sequence>MQNQCRGCSLYWDMPKPSQDEQGKALDPREATVALEKNLNQAVWGLHALSSACTCPQLSGFLENCNRAGPTEAFPGQTPGPHPLLWLLSEVTGY</sequence>
<dbReference type="InterPro" id="IPR009078">
    <property type="entry name" value="Ferritin-like_SF"/>
</dbReference>
<reference evidence="1 2" key="1">
    <citation type="submission" date="2022-11" db="EMBL/GenBank/DDBJ databases">
        <title>Whole genome sequence of Eschrichtius robustus ER-17-0199.</title>
        <authorList>
            <person name="Bruniche-Olsen A."/>
            <person name="Black A.N."/>
            <person name="Fields C.J."/>
            <person name="Walden K."/>
            <person name="Dewoody J.A."/>
        </authorList>
    </citation>
    <scope>NUCLEOTIDE SEQUENCE [LARGE SCALE GENOMIC DNA]</scope>
    <source>
        <strain evidence="1">ER-17-0199</strain>
        <tissue evidence="1">Blubber</tissue>
    </source>
</reference>
<organism evidence="1 2">
    <name type="scientific">Eschrichtius robustus</name>
    <name type="common">California gray whale</name>
    <name type="synonym">Eschrichtius gibbosus</name>
    <dbReference type="NCBI Taxonomy" id="9764"/>
    <lineage>
        <taxon>Eukaryota</taxon>
        <taxon>Metazoa</taxon>
        <taxon>Chordata</taxon>
        <taxon>Craniata</taxon>
        <taxon>Vertebrata</taxon>
        <taxon>Euteleostomi</taxon>
        <taxon>Mammalia</taxon>
        <taxon>Eutheria</taxon>
        <taxon>Laurasiatheria</taxon>
        <taxon>Artiodactyla</taxon>
        <taxon>Whippomorpha</taxon>
        <taxon>Cetacea</taxon>
        <taxon>Mysticeti</taxon>
        <taxon>Eschrichtiidae</taxon>
        <taxon>Eschrichtius</taxon>
    </lineage>
</organism>
<dbReference type="AlphaFoldDB" id="A0AB34G7E8"/>
<keyword evidence="2" id="KW-1185">Reference proteome</keyword>
<dbReference type="Proteomes" id="UP001159641">
    <property type="component" value="Unassembled WGS sequence"/>
</dbReference>
<protein>
    <recommendedName>
        <fullName evidence="3">Ferritin light chain</fullName>
    </recommendedName>
</protein>